<dbReference type="Proteomes" id="UP001183648">
    <property type="component" value="Unassembled WGS sequence"/>
</dbReference>
<reference evidence="2 3" key="1">
    <citation type="submission" date="2023-07" db="EMBL/GenBank/DDBJ databases">
        <title>Sequencing the genomes of 1000 actinobacteria strains.</title>
        <authorList>
            <person name="Klenk H.-P."/>
        </authorList>
    </citation>
    <scope>NUCLEOTIDE SEQUENCE [LARGE SCALE GENOMIC DNA]</scope>
    <source>
        <strain evidence="2 3">DSM 19426</strain>
    </source>
</reference>
<evidence type="ECO:0000256" key="1">
    <source>
        <dbReference type="SAM" id="MobiDB-lite"/>
    </source>
</evidence>
<feature type="compositionally biased region" description="Basic and acidic residues" evidence="1">
    <location>
        <begin position="109"/>
        <end position="118"/>
    </location>
</feature>
<accession>A0ABU2BPJ3</accession>
<name>A0ABU2BPJ3_9ACTN</name>
<dbReference type="RefSeq" id="WP_310297146.1">
    <property type="nucleotide sequence ID" value="NZ_BAAAPS010000006.1"/>
</dbReference>
<evidence type="ECO:0000313" key="3">
    <source>
        <dbReference type="Proteomes" id="UP001183648"/>
    </source>
</evidence>
<proteinExistence type="predicted"/>
<comment type="caution">
    <text evidence="2">The sequence shown here is derived from an EMBL/GenBank/DDBJ whole genome shotgun (WGS) entry which is preliminary data.</text>
</comment>
<organism evidence="2 3">
    <name type="scientific">Nocardioides marmoribigeumensis</name>
    <dbReference type="NCBI Taxonomy" id="433649"/>
    <lineage>
        <taxon>Bacteria</taxon>
        <taxon>Bacillati</taxon>
        <taxon>Actinomycetota</taxon>
        <taxon>Actinomycetes</taxon>
        <taxon>Propionibacteriales</taxon>
        <taxon>Nocardioidaceae</taxon>
        <taxon>Nocardioides</taxon>
    </lineage>
</organism>
<keyword evidence="3" id="KW-1185">Reference proteome</keyword>
<gene>
    <name evidence="2" type="ORF">J2S63_000093</name>
</gene>
<dbReference type="EMBL" id="JAVDYG010000001">
    <property type="protein sequence ID" value="MDR7360540.1"/>
    <property type="molecule type" value="Genomic_DNA"/>
</dbReference>
<evidence type="ECO:0000313" key="2">
    <source>
        <dbReference type="EMBL" id="MDR7360540.1"/>
    </source>
</evidence>
<feature type="region of interest" description="Disordered" evidence="1">
    <location>
        <begin position="98"/>
        <end position="118"/>
    </location>
</feature>
<sequence length="118" mass="12371">MSDDRDEVGSVGEEAAKLLGALQDWARDTGAAHAGGVADDLGAQVRDLGAHLAHGEDCRYCPVCQAIRVFRETSPEIKQHLATAAGSLAQAVSLYLSASSQGSTPRSAEPQHIDLDDD</sequence>
<protein>
    <submittedName>
        <fullName evidence="2">Uncharacterized protein</fullName>
    </submittedName>
</protein>